<dbReference type="SUPFAM" id="SSF51735">
    <property type="entry name" value="NAD(P)-binding Rossmann-fold domains"/>
    <property type="match status" value="1"/>
</dbReference>
<sequence>MIYPTDVCLVGASGLVGHELLLLLAHLDQVRSVRAVTRSPLGRIPPKAENIILDFAKMEEHLDIFKAPIFICCLGSTIKKAGSQEAFKKVDLEYVLHFARLAEKAKAQKFLVISAMGADANSKVFYNQIKGEMEKGLRGLQIPQVEIFRPSLILGERKEKRTGEDLAKRFAPLMNKLLVGPLKKYRPIEASDIAKAMAIAVLNFHPGHFIYESDEIQRIADGTYHQQ</sequence>
<protein>
    <submittedName>
        <fullName evidence="1">Oxidoreductase</fullName>
    </submittedName>
</protein>
<dbReference type="PANTHER" id="PTHR14097">
    <property type="entry name" value="OXIDOREDUCTASE HTATIP2"/>
    <property type="match status" value="1"/>
</dbReference>
<accession>A0ABT6DLV1</accession>
<keyword evidence="2" id="KW-1185">Reference proteome</keyword>
<reference evidence="1" key="1">
    <citation type="submission" date="2022-08" db="EMBL/GenBank/DDBJ databases">
        <title>Novel Bdellovibrio Species Isolated from Svalbard: Designation Bdellovibrio svalbardensis.</title>
        <authorList>
            <person name="Mitchell R.J."/>
            <person name="Choi S.Y."/>
        </authorList>
    </citation>
    <scope>NUCLEOTIDE SEQUENCE</scope>
    <source>
        <strain evidence="1">PAP01</strain>
    </source>
</reference>
<proteinExistence type="predicted"/>
<dbReference type="Gene3D" id="3.40.50.720">
    <property type="entry name" value="NAD(P)-binding Rossmann-like Domain"/>
    <property type="match status" value="1"/>
</dbReference>
<evidence type="ECO:0000313" key="2">
    <source>
        <dbReference type="Proteomes" id="UP001152321"/>
    </source>
</evidence>
<comment type="caution">
    <text evidence="1">The sequence shown here is derived from an EMBL/GenBank/DDBJ whole genome shotgun (WGS) entry which is preliminary data.</text>
</comment>
<organism evidence="1 2">
    <name type="scientific">Bdellovibrio svalbardensis</name>
    <dbReference type="NCBI Taxonomy" id="2972972"/>
    <lineage>
        <taxon>Bacteria</taxon>
        <taxon>Pseudomonadati</taxon>
        <taxon>Bdellovibrionota</taxon>
        <taxon>Bdellovibrionia</taxon>
        <taxon>Bdellovibrionales</taxon>
        <taxon>Pseudobdellovibrionaceae</taxon>
        <taxon>Bdellovibrio</taxon>
    </lineage>
</organism>
<gene>
    <name evidence="1" type="ORF">NWE73_15850</name>
</gene>
<dbReference type="Proteomes" id="UP001152321">
    <property type="component" value="Unassembled WGS sequence"/>
</dbReference>
<dbReference type="EMBL" id="JANRMI010000005">
    <property type="protein sequence ID" value="MDG0817855.1"/>
    <property type="molecule type" value="Genomic_DNA"/>
</dbReference>
<dbReference type="PANTHER" id="PTHR14097:SF7">
    <property type="entry name" value="OXIDOREDUCTASE HTATIP2"/>
    <property type="match status" value="1"/>
</dbReference>
<evidence type="ECO:0000313" key="1">
    <source>
        <dbReference type="EMBL" id="MDG0817855.1"/>
    </source>
</evidence>
<dbReference type="InterPro" id="IPR036291">
    <property type="entry name" value="NAD(P)-bd_dom_sf"/>
</dbReference>
<name>A0ABT6DLV1_9BACT</name>
<dbReference type="RefSeq" id="WP_277579331.1">
    <property type="nucleotide sequence ID" value="NZ_JANRMI010000005.1"/>
</dbReference>